<feature type="region of interest" description="Disordered" evidence="1">
    <location>
        <begin position="212"/>
        <end position="244"/>
    </location>
</feature>
<evidence type="ECO:0000313" key="2">
    <source>
        <dbReference type="EMBL" id="ABA93869.1"/>
    </source>
</evidence>
<gene>
    <name evidence="2" type="ordered locus">LOC_Os11g31390</name>
</gene>
<dbReference type="EMBL" id="DP000010">
    <property type="protein sequence ID" value="ABA93869.1"/>
    <property type="molecule type" value="Genomic_DNA"/>
</dbReference>
<feature type="region of interest" description="Disordered" evidence="1">
    <location>
        <begin position="84"/>
        <end position="108"/>
    </location>
</feature>
<reference evidence="2" key="1">
    <citation type="journal article" date="2005" name="BMC Biol.">
        <title>The sequence of rice chromosomes 11 and 12, rich in disease resistance genes and recent gene duplications.</title>
        <authorList>
            <consortium name="The rice chromosomes 11 and 12 sequencing consortia"/>
        </authorList>
    </citation>
    <scope>NUCLEOTIDE SEQUENCE [LARGE SCALE GENOMIC DNA]</scope>
</reference>
<accession>Q2R3M9</accession>
<reference evidence="2" key="2">
    <citation type="submission" date="2005-04" db="EMBL/GenBank/DDBJ databases">
        <authorList>
            <person name="Buell C.R."/>
            <person name="Wing R.A."/>
            <person name="McCombie W.A."/>
            <person name="Ouyang S."/>
        </authorList>
    </citation>
    <scope>NUCLEOTIDE SEQUENCE</scope>
</reference>
<feature type="compositionally biased region" description="Basic and acidic residues" evidence="1">
    <location>
        <begin position="88"/>
        <end position="100"/>
    </location>
</feature>
<feature type="region of interest" description="Disordered" evidence="1">
    <location>
        <begin position="166"/>
        <end position="197"/>
    </location>
</feature>
<organism evidence="2">
    <name type="scientific">Oryza sativa subsp. japonica</name>
    <name type="common">Rice</name>
    <dbReference type="NCBI Taxonomy" id="39947"/>
    <lineage>
        <taxon>Eukaryota</taxon>
        <taxon>Viridiplantae</taxon>
        <taxon>Streptophyta</taxon>
        <taxon>Embryophyta</taxon>
        <taxon>Tracheophyta</taxon>
        <taxon>Spermatophyta</taxon>
        <taxon>Magnoliopsida</taxon>
        <taxon>Liliopsida</taxon>
        <taxon>Poales</taxon>
        <taxon>Poaceae</taxon>
        <taxon>BOP clade</taxon>
        <taxon>Oryzoideae</taxon>
        <taxon>Oryzeae</taxon>
        <taxon>Oryzinae</taxon>
        <taxon>Oryza</taxon>
        <taxon>Oryza sativa</taxon>
    </lineage>
</organism>
<name>Q2R3M9_ORYSJ</name>
<feature type="region of interest" description="Disordered" evidence="1">
    <location>
        <begin position="271"/>
        <end position="314"/>
    </location>
</feature>
<protein>
    <submittedName>
        <fullName evidence="2">Uncharacterized protein</fullName>
    </submittedName>
</protein>
<sequence>MSTDARRRHRSIGEGKEARWIWRLATTYGEGLAGDDAEAGSDAGECHDARLRRMELQVGVQALGLCSGGEEVLRLVDDNQAEQVGRAAESRGEEADEHHPLVGVTPPLRSTTWMTPRLASITLVMDRLDTAAASRMIGHIAWNPWRVVEMVADGVACMRWRERHTPTHGRMNRSASTSANGGHQPLHRPSPAAAADEVNDATQPIVDLHLACPIGQEGGDGPQKPHHENVPFPVTSKRLIHPPPCSRRRMWPPPGAQQQVHTPRCSRWWIQTRGRGNVSRGNGGGGDGDKVEDVEDEKNGRRRRKKGLRWGSTK</sequence>
<dbReference type="AlphaFoldDB" id="Q2R3M9"/>
<reference evidence="2" key="3">
    <citation type="submission" date="2006-01" db="EMBL/GenBank/DDBJ databases">
        <authorList>
            <person name="Buell R."/>
        </authorList>
    </citation>
    <scope>NUCLEOTIDE SEQUENCE</scope>
</reference>
<evidence type="ECO:0000256" key="1">
    <source>
        <dbReference type="SAM" id="MobiDB-lite"/>
    </source>
</evidence>
<proteinExistence type="predicted"/>